<keyword evidence="4" id="KW-1185">Reference proteome</keyword>
<dbReference type="InterPro" id="IPR029498">
    <property type="entry name" value="HeLo_dom"/>
</dbReference>
<sequence>MAELAIGAVSFFFQAFAGCVQGYELISDACRMRKDCQALLVNFTVEYHRMLNWANTVKINYTDEELTLNHMSRDVVMNVMQQQSKLLTSFGRLDKKYRKLSLPLLKETPEAFILSHDRLLESGSAINGTSSRVADGEEVHFPPTSSNELVKKAFEFTSKFKEVPRRLTWAIFNKEKMEGLIAKLANYNDKMNEALSQGQLESVVNMQTRTSYQILVMNRNIEALTEIIQSQMITAARRQPQITELDDDDDGFNNGTIPPQRRIETFGALAQSKAVNLAIEDSTELTSSVGNALQLLKPDETASICDIELRVSDVRPRCKGQTAPAEDSELDDSDDRTEAFYKDKMVWIEWKTAEPGAPGQDGLNPKIEDRVRKLATLLKKNSKKDSDVGGLQFRAPQCLGYFKDEEYSRFGIVFEKPDQVPSTEAPTSLYDLLKLATADEDAVIPSLTTRVDLMRLLSETVERLHAVDWLHKGLRSTNILFFTDPKTHEINFSDPYISGFDYSRPAGRDDLTERPSDDLFADFYRHPFVQRAGNKGGFRKSHDLYSLGVLLFEIAYWKPLEAIFKIDPDKARPKDAYAVRSRLLTESKWLQKVRSYQGDTVEQVIRICLEGPKVFGRPSDEVEPKDMRGSAELQRVFGELVVDRLQQMRGL</sequence>
<reference evidence="3" key="1">
    <citation type="submission" date="2022-10" db="EMBL/GenBank/DDBJ databases">
        <title>Tapping the CABI collections for fungal endophytes: first genome assemblies for Collariella, Neodidymelliopsis, Ascochyta clinopodiicola, Didymella pomorum, Didymosphaeria variabile, Neocosmospora piperis and Neocucurbitaria cava.</title>
        <authorList>
            <person name="Hill R."/>
        </authorList>
    </citation>
    <scope>NUCLEOTIDE SEQUENCE</scope>
    <source>
        <strain evidence="3">IMI 355091</strain>
    </source>
</reference>
<feature type="domain" description="Prion-inhibition and propagation HeLo" evidence="2">
    <location>
        <begin position="4"/>
        <end position="226"/>
    </location>
</feature>
<organism evidence="3 4">
    <name type="scientific">Didymella pomorum</name>
    <dbReference type="NCBI Taxonomy" id="749634"/>
    <lineage>
        <taxon>Eukaryota</taxon>
        <taxon>Fungi</taxon>
        <taxon>Dikarya</taxon>
        <taxon>Ascomycota</taxon>
        <taxon>Pezizomycotina</taxon>
        <taxon>Dothideomycetes</taxon>
        <taxon>Pleosporomycetidae</taxon>
        <taxon>Pleosporales</taxon>
        <taxon>Pleosporineae</taxon>
        <taxon>Didymellaceae</taxon>
        <taxon>Didymella</taxon>
    </lineage>
</organism>
<dbReference type="InterPro" id="IPR011009">
    <property type="entry name" value="Kinase-like_dom_sf"/>
</dbReference>
<accession>A0A9W9D6G1</accession>
<dbReference type="PANTHER" id="PTHR37542:SF1">
    <property type="entry name" value="PRION-INHIBITION AND PROPAGATION HELO DOMAIN-CONTAINING PROTEIN"/>
    <property type="match status" value="1"/>
</dbReference>
<evidence type="ECO:0000259" key="2">
    <source>
        <dbReference type="Pfam" id="PF14479"/>
    </source>
</evidence>
<dbReference type="SUPFAM" id="SSF56112">
    <property type="entry name" value="Protein kinase-like (PK-like)"/>
    <property type="match status" value="1"/>
</dbReference>
<dbReference type="EMBL" id="JAPEVA010000051">
    <property type="protein sequence ID" value="KAJ4403484.1"/>
    <property type="molecule type" value="Genomic_DNA"/>
</dbReference>
<dbReference type="Gene3D" id="1.10.510.10">
    <property type="entry name" value="Transferase(Phosphotransferase) domain 1"/>
    <property type="match status" value="1"/>
</dbReference>
<dbReference type="AlphaFoldDB" id="A0A9W9D6G1"/>
<feature type="chain" id="PRO_5040946141" description="Prion-inhibition and propagation HeLo domain-containing protein" evidence="1">
    <location>
        <begin position="23"/>
        <end position="651"/>
    </location>
</feature>
<feature type="signal peptide" evidence="1">
    <location>
        <begin position="1"/>
        <end position="22"/>
    </location>
</feature>
<proteinExistence type="predicted"/>
<dbReference type="InterPro" id="IPR038305">
    <property type="entry name" value="HeLo_sf"/>
</dbReference>
<dbReference type="Proteomes" id="UP001140510">
    <property type="component" value="Unassembled WGS sequence"/>
</dbReference>
<dbReference type="Pfam" id="PF14479">
    <property type="entry name" value="HeLo"/>
    <property type="match status" value="1"/>
</dbReference>
<keyword evidence="1" id="KW-0732">Signal</keyword>
<dbReference type="PANTHER" id="PTHR37542">
    <property type="entry name" value="HELO DOMAIN-CONTAINING PROTEIN-RELATED"/>
    <property type="match status" value="1"/>
</dbReference>
<evidence type="ECO:0000256" key="1">
    <source>
        <dbReference type="SAM" id="SignalP"/>
    </source>
</evidence>
<dbReference type="OrthoDB" id="1911848at2759"/>
<protein>
    <recommendedName>
        <fullName evidence="2">Prion-inhibition and propagation HeLo domain-containing protein</fullName>
    </recommendedName>
</protein>
<evidence type="ECO:0000313" key="4">
    <source>
        <dbReference type="Proteomes" id="UP001140510"/>
    </source>
</evidence>
<gene>
    <name evidence="3" type="ORF">N0V91_006537</name>
</gene>
<dbReference type="Gene3D" id="1.20.120.1020">
    <property type="entry name" value="Prion-inhibition and propagation, HeLo domain"/>
    <property type="match status" value="1"/>
</dbReference>
<name>A0A9W9D6G1_9PLEO</name>
<comment type="caution">
    <text evidence="3">The sequence shown here is derived from an EMBL/GenBank/DDBJ whole genome shotgun (WGS) entry which is preliminary data.</text>
</comment>
<evidence type="ECO:0000313" key="3">
    <source>
        <dbReference type="EMBL" id="KAJ4403484.1"/>
    </source>
</evidence>